<evidence type="ECO:0000256" key="1">
    <source>
        <dbReference type="SAM" id="MobiDB-lite"/>
    </source>
</evidence>
<evidence type="ECO:0000313" key="4">
    <source>
        <dbReference type="Proteomes" id="UP000623467"/>
    </source>
</evidence>
<keyword evidence="2" id="KW-0812">Transmembrane</keyword>
<feature type="compositionally biased region" description="Acidic residues" evidence="1">
    <location>
        <begin position="451"/>
        <end position="473"/>
    </location>
</feature>
<organism evidence="3 4">
    <name type="scientific">Mycena sanguinolenta</name>
    <dbReference type="NCBI Taxonomy" id="230812"/>
    <lineage>
        <taxon>Eukaryota</taxon>
        <taxon>Fungi</taxon>
        <taxon>Dikarya</taxon>
        <taxon>Basidiomycota</taxon>
        <taxon>Agaricomycotina</taxon>
        <taxon>Agaricomycetes</taxon>
        <taxon>Agaricomycetidae</taxon>
        <taxon>Agaricales</taxon>
        <taxon>Marasmiineae</taxon>
        <taxon>Mycenaceae</taxon>
        <taxon>Mycena</taxon>
    </lineage>
</organism>
<keyword evidence="2" id="KW-0472">Membrane</keyword>
<keyword evidence="2" id="KW-1133">Transmembrane helix</keyword>
<feature type="region of interest" description="Disordered" evidence="1">
    <location>
        <begin position="449"/>
        <end position="473"/>
    </location>
</feature>
<proteinExistence type="predicted"/>
<comment type="caution">
    <text evidence="3">The sequence shown here is derived from an EMBL/GenBank/DDBJ whole genome shotgun (WGS) entry which is preliminary data.</text>
</comment>
<protein>
    <submittedName>
        <fullName evidence="3">Uncharacterized protein</fullName>
    </submittedName>
</protein>
<dbReference type="AlphaFoldDB" id="A0A8H7DJ63"/>
<dbReference type="OrthoDB" id="258495at2759"/>
<sequence>MFRGTRQSQKVKILKISGGTGGSGGVGGANGGSGGLGEGPKVKIVGRTVTNISKNYFTDPTLNSDFRTIPLGDIDLQREIQLDDESGIGDGAEDEWRRDIKKYMAIRHPNIVQLYGTASCGNIHAAVFHDDLIPIRQFLDLYRRSHFSTVYIYAYIDNEFRAVSAYFSAIFKRNLLDNCTFLIRHSTGRFCVDLVPGDRPIHYIWKNMEATVIDSLTLDQYHYLCNRVFAVPEFVPISSRSDDLGEIAWLPNAARLAGPSWYGFDDMDAWSYELMPNGWSCLKSNDIVDTTASVGFSASDEDDDFWLSQANHIFTTHHILSDFHHYVVVEQVHFDLTISEGNIPHGFLFFCPPEDFRTGPTSLKWPDCPVYWSLDPTGAERLAPEEAISLGFPSFLLSIRIYGRSWDASVYAGLRQFHTAKGFDPDSQDVARHLGHKLYRLPGPFAHIDEYSDESDDRDETDQNSGDEEFDNELDSTLLDDEEYPDNTCDGVGTSLYSTDEFDRPFELPDLATVPTFRARQKMLVAYILREIADSARTDPDLGATFGHRDVDEIQISSRFLMIPVLDLPIASPDADAEKMPVSTALKFILAMQLFFMLFLALLGFLLAM</sequence>
<evidence type="ECO:0000313" key="3">
    <source>
        <dbReference type="EMBL" id="KAF7374233.1"/>
    </source>
</evidence>
<keyword evidence="4" id="KW-1185">Reference proteome</keyword>
<feature type="transmembrane region" description="Helical" evidence="2">
    <location>
        <begin position="588"/>
        <end position="608"/>
    </location>
</feature>
<dbReference type="EMBL" id="JACAZH010000002">
    <property type="protein sequence ID" value="KAF7374233.1"/>
    <property type="molecule type" value="Genomic_DNA"/>
</dbReference>
<evidence type="ECO:0000256" key="2">
    <source>
        <dbReference type="SAM" id="Phobius"/>
    </source>
</evidence>
<accession>A0A8H7DJ63</accession>
<name>A0A8H7DJ63_9AGAR</name>
<dbReference type="Proteomes" id="UP000623467">
    <property type="component" value="Unassembled WGS sequence"/>
</dbReference>
<reference evidence="3" key="1">
    <citation type="submission" date="2020-05" db="EMBL/GenBank/DDBJ databases">
        <title>Mycena genomes resolve the evolution of fungal bioluminescence.</title>
        <authorList>
            <person name="Tsai I.J."/>
        </authorList>
    </citation>
    <scope>NUCLEOTIDE SEQUENCE</scope>
    <source>
        <strain evidence="3">160909Yilan</strain>
    </source>
</reference>
<gene>
    <name evidence="3" type="ORF">MSAN_00306100</name>
</gene>